<keyword evidence="4" id="KW-1185">Reference proteome</keyword>
<dbReference type="SUPFAM" id="SSF53187">
    <property type="entry name" value="Zn-dependent exopeptidases"/>
    <property type="match status" value="1"/>
</dbReference>
<dbReference type="GO" id="GO:0008235">
    <property type="term" value="F:metalloexopeptidase activity"/>
    <property type="evidence" value="ECO:0007669"/>
    <property type="project" value="InterPro"/>
</dbReference>
<comment type="similarity">
    <text evidence="2">Belongs to the peptidase M28 family. M28B subfamily.</text>
</comment>
<sequence>MMFFRFVICVMFFLVYLALSTRLVLCDTLPDIHSDNTSSLLSILEKFKGARNHESRPEGKQEARDYIIETFKKYGLHVWTERAKIGGNLFAENIVGMISSNRTGTADDQIVIVGAHYDTTKITTGIDDNGSGVTALLQVAKNIGKARCEVKNTILFVAFDFEEWTDECNDIACGSNRYVKNITSYLSKSGGTISGAIILETVLNHNSSADSEKLPNGFDKLLPDVYNEVKNDSMRGNFLAVTGRKESDKKLISLIAKHFLKDSNYRTQLIKVPIKGRPSSFPGSEYYNDLYRSDHYSFWEANASYSALMLTDTADFRGYMQRCYHKECDNLSHVKEDDLEFLRRSINAVIKTVLDLSEVDSCKSADVNFGGMSVTFNWFVILVMLLGTFLL</sequence>
<proteinExistence type="inferred from homology"/>
<dbReference type="InterPro" id="IPR007484">
    <property type="entry name" value="Peptidase_M28"/>
</dbReference>
<evidence type="ECO:0000256" key="1">
    <source>
        <dbReference type="ARBA" id="ARBA00001947"/>
    </source>
</evidence>
<name>A0A7D9HD74_PARCT</name>
<dbReference type="Proteomes" id="UP001152795">
    <property type="component" value="Unassembled WGS sequence"/>
</dbReference>
<accession>A0A7D9HD74</accession>
<dbReference type="OrthoDB" id="2214at2759"/>
<dbReference type="Pfam" id="PF04389">
    <property type="entry name" value="Peptidase_M28"/>
    <property type="match status" value="1"/>
</dbReference>
<evidence type="ECO:0000256" key="2">
    <source>
        <dbReference type="ARBA" id="ARBA00005634"/>
    </source>
</evidence>
<evidence type="ECO:0000313" key="4">
    <source>
        <dbReference type="Proteomes" id="UP001152795"/>
    </source>
</evidence>
<dbReference type="AlphaFoldDB" id="A0A7D9HD74"/>
<protein>
    <submittedName>
        <fullName evidence="3">Uncharacterized protein</fullName>
    </submittedName>
</protein>
<comment type="caution">
    <text evidence="3">The sequence shown here is derived from an EMBL/GenBank/DDBJ whole genome shotgun (WGS) entry which is preliminary data.</text>
</comment>
<dbReference type="GO" id="GO:0006508">
    <property type="term" value="P:proteolysis"/>
    <property type="evidence" value="ECO:0007669"/>
    <property type="project" value="InterPro"/>
</dbReference>
<dbReference type="EMBL" id="CACRXK020000235">
    <property type="protein sequence ID" value="CAB3979851.1"/>
    <property type="molecule type" value="Genomic_DNA"/>
</dbReference>
<dbReference type="Gene3D" id="3.40.630.10">
    <property type="entry name" value="Zn peptidases"/>
    <property type="match status" value="1"/>
</dbReference>
<dbReference type="PANTHER" id="PTHR12147:SF26">
    <property type="entry name" value="PEPTIDASE M28 DOMAIN-CONTAINING PROTEIN"/>
    <property type="match status" value="1"/>
</dbReference>
<comment type="cofactor">
    <cofactor evidence="1">
        <name>Zn(2+)</name>
        <dbReference type="ChEBI" id="CHEBI:29105"/>
    </cofactor>
</comment>
<gene>
    <name evidence="3" type="ORF">PACLA_8A006565</name>
</gene>
<dbReference type="InterPro" id="IPR045175">
    <property type="entry name" value="M28_fam"/>
</dbReference>
<reference evidence="3" key="1">
    <citation type="submission" date="2020-04" db="EMBL/GenBank/DDBJ databases">
        <authorList>
            <person name="Alioto T."/>
            <person name="Alioto T."/>
            <person name="Gomez Garrido J."/>
        </authorList>
    </citation>
    <scope>NUCLEOTIDE SEQUENCE</scope>
    <source>
        <strain evidence="3">A484AB</strain>
    </source>
</reference>
<organism evidence="3 4">
    <name type="scientific">Paramuricea clavata</name>
    <name type="common">Red gorgonian</name>
    <name type="synonym">Violescent sea-whip</name>
    <dbReference type="NCBI Taxonomy" id="317549"/>
    <lineage>
        <taxon>Eukaryota</taxon>
        <taxon>Metazoa</taxon>
        <taxon>Cnidaria</taxon>
        <taxon>Anthozoa</taxon>
        <taxon>Octocorallia</taxon>
        <taxon>Malacalcyonacea</taxon>
        <taxon>Plexauridae</taxon>
        <taxon>Paramuricea</taxon>
    </lineage>
</organism>
<evidence type="ECO:0000313" key="3">
    <source>
        <dbReference type="EMBL" id="CAB3979851.1"/>
    </source>
</evidence>
<dbReference type="PANTHER" id="PTHR12147">
    <property type="entry name" value="METALLOPEPTIDASE M28 FAMILY MEMBER"/>
    <property type="match status" value="1"/>
</dbReference>